<dbReference type="PANTHER" id="PTHR46648">
    <property type="entry name" value="HIT FAMILY PROTEIN 1"/>
    <property type="match status" value="1"/>
</dbReference>
<keyword evidence="4" id="KW-1185">Reference proteome</keyword>
<dbReference type="RefSeq" id="WP_337695303.1">
    <property type="nucleotide sequence ID" value="NZ_JBBEGN010000005.1"/>
</dbReference>
<evidence type="ECO:0000313" key="3">
    <source>
        <dbReference type="EMBL" id="MEJ2868732.1"/>
    </source>
</evidence>
<protein>
    <submittedName>
        <fullName evidence="3">HIT domain-containing protein</fullName>
    </submittedName>
</protein>
<dbReference type="SUPFAM" id="SSF54197">
    <property type="entry name" value="HIT-like"/>
    <property type="match status" value="1"/>
</dbReference>
<dbReference type="EMBL" id="JBBEGN010000005">
    <property type="protein sequence ID" value="MEJ2868732.1"/>
    <property type="molecule type" value="Genomic_DNA"/>
</dbReference>
<dbReference type="InterPro" id="IPR036265">
    <property type="entry name" value="HIT-like_sf"/>
</dbReference>
<comment type="caution">
    <text evidence="3">The sequence shown here is derived from an EMBL/GenBank/DDBJ whole genome shotgun (WGS) entry which is preliminary data.</text>
</comment>
<dbReference type="PROSITE" id="PS00892">
    <property type="entry name" value="HIT_1"/>
    <property type="match status" value="1"/>
</dbReference>
<evidence type="ECO:0000259" key="2">
    <source>
        <dbReference type="PROSITE" id="PS51084"/>
    </source>
</evidence>
<dbReference type="InterPro" id="IPR019808">
    <property type="entry name" value="Histidine_triad_CS"/>
</dbReference>
<dbReference type="Proteomes" id="UP001385809">
    <property type="component" value="Unassembled WGS sequence"/>
</dbReference>
<dbReference type="Pfam" id="PF01230">
    <property type="entry name" value="HIT"/>
    <property type="match status" value="1"/>
</dbReference>
<dbReference type="PANTHER" id="PTHR46648:SF1">
    <property type="entry name" value="ADENOSINE 5'-MONOPHOSPHORAMIDASE HNT1"/>
    <property type="match status" value="1"/>
</dbReference>
<proteinExistence type="predicted"/>
<feature type="domain" description="HIT" evidence="2">
    <location>
        <begin position="24"/>
        <end position="132"/>
    </location>
</feature>
<dbReference type="InterPro" id="IPR001310">
    <property type="entry name" value="Histidine_triad_HIT"/>
</dbReference>
<feature type="short sequence motif" description="Histidine triad motif" evidence="1">
    <location>
        <begin position="117"/>
        <end position="121"/>
    </location>
</feature>
<reference evidence="3 4" key="1">
    <citation type="submission" date="2024-03" db="EMBL/GenBank/DDBJ databases">
        <title>Actinomycetospora sp. OC33-EN08, a novel actinomycete isolated from wild orchid (Aerides multiflora).</title>
        <authorList>
            <person name="Suriyachadkun C."/>
        </authorList>
    </citation>
    <scope>NUCLEOTIDE SEQUENCE [LARGE SCALE GENOMIC DNA]</scope>
    <source>
        <strain evidence="3 4">OC33-EN08</strain>
    </source>
</reference>
<dbReference type="Gene3D" id="3.30.428.10">
    <property type="entry name" value="HIT-like"/>
    <property type="match status" value="1"/>
</dbReference>
<accession>A0ABU8MQ70</accession>
<name>A0ABU8MQ70_9PSEU</name>
<sequence>MRLPPIRRTPRRQVLPAEVGGECVFCAIVAGRAESSIIHDDGSGPVAFLDLQPAVAGHTLVVPRRHVPDLAGLRTDEGAALWEVGTRVAAAARAAGLADGVNVFLADGATAGQEVWHVHLHVLPRTAGDGLRLDGAFRLAERTELDATATRLRGALAR</sequence>
<evidence type="ECO:0000313" key="4">
    <source>
        <dbReference type="Proteomes" id="UP001385809"/>
    </source>
</evidence>
<dbReference type="PROSITE" id="PS51084">
    <property type="entry name" value="HIT_2"/>
    <property type="match status" value="1"/>
</dbReference>
<organism evidence="3 4">
    <name type="scientific">Actinomycetospora aurantiaca</name>
    <dbReference type="NCBI Taxonomy" id="3129233"/>
    <lineage>
        <taxon>Bacteria</taxon>
        <taxon>Bacillati</taxon>
        <taxon>Actinomycetota</taxon>
        <taxon>Actinomycetes</taxon>
        <taxon>Pseudonocardiales</taxon>
        <taxon>Pseudonocardiaceae</taxon>
        <taxon>Actinomycetospora</taxon>
    </lineage>
</organism>
<gene>
    <name evidence="3" type="ORF">WCD74_13245</name>
</gene>
<dbReference type="InterPro" id="IPR011146">
    <property type="entry name" value="HIT-like"/>
</dbReference>
<evidence type="ECO:0000256" key="1">
    <source>
        <dbReference type="PROSITE-ProRule" id="PRU00464"/>
    </source>
</evidence>